<gene>
    <name evidence="1" type="ORF">NDU88_002236</name>
</gene>
<evidence type="ECO:0000313" key="2">
    <source>
        <dbReference type="Proteomes" id="UP001066276"/>
    </source>
</evidence>
<sequence length="133" mass="14798">MDKEALQKSPVLSWSAAELLQTCSGVAVNTRFTGCRLRSIFSAAYLHYKTPPNLYIVLVLSDCVIFRRLQWFQFVARLGLPVCLKLRPAQASLLKATSNLARCGDILQISGRLASELHVMFSTARARYNAGHV</sequence>
<dbReference type="AlphaFoldDB" id="A0AAV7Q8R8"/>
<protein>
    <submittedName>
        <fullName evidence="1">Uncharacterized protein</fullName>
    </submittedName>
</protein>
<name>A0AAV7Q8R8_PLEWA</name>
<proteinExistence type="predicted"/>
<evidence type="ECO:0000313" key="1">
    <source>
        <dbReference type="EMBL" id="KAJ1135806.1"/>
    </source>
</evidence>
<dbReference type="Proteomes" id="UP001066276">
    <property type="component" value="Chromosome 6"/>
</dbReference>
<accession>A0AAV7Q8R8</accession>
<keyword evidence="2" id="KW-1185">Reference proteome</keyword>
<organism evidence="1 2">
    <name type="scientific">Pleurodeles waltl</name>
    <name type="common">Iberian ribbed newt</name>
    <dbReference type="NCBI Taxonomy" id="8319"/>
    <lineage>
        <taxon>Eukaryota</taxon>
        <taxon>Metazoa</taxon>
        <taxon>Chordata</taxon>
        <taxon>Craniata</taxon>
        <taxon>Vertebrata</taxon>
        <taxon>Euteleostomi</taxon>
        <taxon>Amphibia</taxon>
        <taxon>Batrachia</taxon>
        <taxon>Caudata</taxon>
        <taxon>Salamandroidea</taxon>
        <taxon>Salamandridae</taxon>
        <taxon>Pleurodelinae</taxon>
        <taxon>Pleurodeles</taxon>
    </lineage>
</organism>
<reference evidence="1" key="1">
    <citation type="journal article" date="2022" name="bioRxiv">
        <title>Sequencing and chromosome-scale assembly of the giantPleurodeles waltlgenome.</title>
        <authorList>
            <person name="Brown T."/>
            <person name="Elewa A."/>
            <person name="Iarovenko S."/>
            <person name="Subramanian E."/>
            <person name="Araus A.J."/>
            <person name="Petzold A."/>
            <person name="Susuki M."/>
            <person name="Suzuki K.-i.T."/>
            <person name="Hayashi T."/>
            <person name="Toyoda A."/>
            <person name="Oliveira C."/>
            <person name="Osipova E."/>
            <person name="Leigh N.D."/>
            <person name="Simon A."/>
            <person name="Yun M.H."/>
        </authorList>
    </citation>
    <scope>NUCLEOTIDE SEQUENCE</scope>
    <source>
        <strain evidence="1">20211129_DDA</strain>
        <tissue evidence="1">Liver</tissue>
    </source>
</reference>
<dbReference type="EMBL" id="JANPWB010000010">
    <property type="protein sequence ID" value="KAJ1135806.1"/>
    <property type="molecule type" value="Genomic_DNA"/>
</dbReference>
<comment type="caution">
    <text evidence="1">The sequence shown here is derived from an EMBL/GenBank/DDBJ whole genome shotgun (WGS) entry which is preliminary data.</text>
</comment>